<dbReference type="AlphaFoldDB" id="W7JLD3"/>
<name>W7JLD3_PLAFA</name>
<sequence length="247" mass="29437">MKNNEEENTIRSLGCSALIELLNNNNNELYENNEDSYDENSRNKNYVKEINLFEINNSLENHSVDREQICYSTKLLNKSPYRKLSENKIDLINYNLSFNNNIKSDCFKNTYFDTVNKYNLFLSSKGKSKYKNNNNYKSYKCLMPYNNKKEIKRNKRSVDLNFFSSEEDDINTYTLSRKKRNRNSEIVKILNAPNKNDNISDMEETKLKKKKRKLCYEKNINETFDMGNNTYEKNNIKICNLQKKKKN</sequence>
<gene>
    <name evidence="1" type="ORF">C923_03657</name>
</gene>
<accession>W7JLD3</accession>
<proteinExistence type="predicted"/>
<reference evidence="1 2" key="1">
    <citation type="submission" date="2013-02" db="EMBL/GenBank/DDBJ databases">
        <title>The Genome Sequence of Plasmodium falciparum UGT5.1.</title>
        <authorList>
            <consortium name="The Broad Institute Genome Sequencing Platform"/>
            <consortium name="The Broad Institute Genome Sequencing Center for Infectious Disease"/>
            <person name="Neafsey D."/>
            <person name="Cheeseman I."/>
            <person name="Volkman S."/>
            <person name="Adams J."/>
            <person name="Walker B."/>
            <person name="Young S.K."/>
            <person name="Zeng Q."/>
            <person name="Gargeya S."/>
            <person name="Fitzgerald M."/>
            <person name="Haas B."/>
            <person name="Abouelleil A."/>
            <person name="Alvarado L."/>
            <person name="Arachchi H.M."/>
            <person name="Berlin A.M."/>
            <person name="Chapman S.B."/>
            <person name="Dewar J."/>
            <person name="Goldberg J."/>
            <person name="Griggs A."/>
            <person name="Gujja S."/>
            <person name="Hansen M."/>
            <person name="Howarth C."/>
            <person name="Imamovic A."/>
            <person name="Larimer J."/>
            <person name="McCowan C."/>
            <person name="Murphy C."/>
            <person name="Neiman D."/>
            <person name="Pearson M."/>
            <person name="Priest M."/>
            <person name="Roberts A."/>
            <person name="Saif S."/>
            <person name="Shea T."/>
            <person name="Sisk P."/>
            <person name="Sykes S."/>
            <person name="Wortman J."/>
            <person name="Nusbaum C."/>
            <person name="Birren B."/>
        </authorList>
    </citation>
    <scope>NUCLEOTIDE SEQUENCE [LARGE SCALE GENOMIC DNA]</scope>
    <source>
        <strain evidence="1 2">UGT5.1</strain>
    </source>
</reference>
<dbReference type="Proteomes" id="UP000030697">
    <property type="component" value="Unassembled WGS sequence"/>
</dbReference>
<dbReference type="EMBL" id="KE124628">
    <property type="protein sequence ID" value="EWC75679.1"/>
    <property type="molecule type" value="Genomic_DNA"/>
</dbReference>
<protein>
    <submittedName>
        <fullName evidence="1">Uncharacterized protein</fullName>
    </submittedName>
</protein>
<evidence type="ECO:0000313" key="2">
    <source>
        <dbReference type="Proteomes" id="UP000030697"/>
    </source>
</evidence>
<dbReference type="OrthoDB" id="372030at2759"/>
<evidence type="ECO:0000313" key="1">
    <source>
        <dbReference type="EMBL" id="EWC75679.1"/>
    </source>
</evidence>
<organism evidence="1 2">
    <name type="scientific">Plasmodium falciparum UGT5.1</name>
    <dbReference type="NCBI Taxonomy" id="1237627"/>
    <lineage>
        <taxon>Eukaryota</taxon>
        <taxon>Sar</taxon>
        <taxon>Alveolata</taxon>
        <taxon>Apicomplexa</taxon>
        <taxon>Aconoidasida</taxon>
        <taxon>Haemosporida</taxon>
        <taxon>Plasmodiidae</taxon>
        <taxon>Plasmodium</taxon>
        <taxon>Plasmodium (Laverania)</taxon>
    </lineage>
</organism>